<dbReference type="InterPro" id="IPR026960">
    <property type="entry name" value="RVT-Znf"/>
</dbReference>
<dbReference type="GO" id="GO:0004523">
    <property type="term" value="F:RNA-DNA hybrid ribonuclease activity"/>
    <property type="evidence" value="ECO:0007669"/>
    <property type="project" value="InterPro"/>
</dbReference>
<dbReference type="GO" id="GO:0003676">
    <property type="term" value="F:nucleic acid binding"/>
    <property type="evidence" value="ECO:0007669"/>
    <property type="project" value="InterPro"/>
</dbReference>
<dbReference type="AlphaFoldDB" id="A0A7J6UW50"/>
<dbReference type="InterPro" id="IPR044730">
    <property type="entry name" value="RNase_H-like_dom_plant"/>
</dbReference>
<feature type="domain" description="Reverse transcriptase zinc-binding" evidence="2">
    <location>
        <begin position="11"/>
        <end position="95"/>
    </location>
</feature>
<protein>
    <submittedName>
        <fullName evidence="3">Uncharacterized protein</fullName>
    </submittedName>
</protein>
<dbReference type="OrthoDB" id="1906820at2759"/>
<evidence type="ECO:0000313" key="3">
    <source>
        <dbReference type="EMBL" id="KAF5176412.1"/>
    </source>
</evidence>
<gene>
    <name evidence="3" type="ORF">FRX31_034001</name>
</gene>
<dbReference type="EMBL" id="JABWDY010042770">
    <property type="protein sequence ID" value="KAF5176412.1"/>
    <property type="molecule type" value="Genomic_DNA"/>
</dbReference>
<evidence type="ECO:0000259" key="2">
    <source>
        <dbReference type="Pfam" id="PF13966"/>
    </source>
</evidence>
<dbReference type="PANTHER" id="PTHR47723:SF19">
    <property type="entry name" value="POLYNUCLEOTIDYL TRANSFERASE, RIBONUCLEASE H-LIKE SUPERFAMILY PROTEIN"/>
    <property type="match status" value="1"/>
</dbReference>
<dbReference type="SUPFAM" id="SSF53098">
    <property type="entry name" value="Ribonuclease H-like"/>
    <property type="match status" value="1"/>
</dbReference>
<dbReference type="Gene3D" id="3.30.420.10">
    <property type="entry name" value="Ribonuclease H-like superfamily/Ribonuclease H"/>
    <property type="match status" value="1"/>
</dbReference>
<dbReference type="InterPro" id="IPR053151">
    <property type="entry name" value="RNase_H-like"/>
</dbReference>
<name>A0A7J6UW50_THATH</name>
<reference evidence="3 4" key="1">
    <citation type="submission" date="2020-06" db="EMBL/GenBank/DDBJ databases">
        <title>Transcriptomic and genomic resources for Thalictrum thalictroides and T. hernandezii: Facilitating candidate gene discovery in an emerging model plant lineage.</title>
        <authorList>
            <person name="Arias T."/>
            <person name="Riano-Pachon D.M."/>
            <person name="Di Stilio V.S."/>
        </authorList>
    </citation>
    <scope>NUCLEOTIDE SEQUENCE [LARGE SCALE GENOMIC DNA]</scope>
    <source>
        <strain evidence="4">cv. WT478/WT964</strain>
        <tissue evidence="3">Leaves</tissue>
    </source>
</reference>
<dbReference type="InterPro" id="IPR036397">
    <property type="entry name" value="RNaseH_sf"/>
</dbReference>
<accession>A0A7J6UW50</accession>
<dbReference type="Proteomes" id="UP000554482">
    <property type="component" value="Unassembled WGS sequence"/>
</dbReference>
<comment type="caution">
    <text evidence="3">The sequence shown here is derived from an EMBL/GenBank/DDBJ whole genome shotgun (WGS) entry which is preliminary data.</text>
</comment>
<dbReference type="PANTHER" id="PTHR47723">
    <property type="entry name" value="OS05G0353850 PROTEIN"/>
    <property type="match status" value="1"/>
</dbReference>
<evidence type="ECO:0000259" key="1">
    <source>
        <dbReference type="Pfam" id="PF13456"/>
    </source>
</evidence>
<dbReference type="InterPro" id="IPR002156">
    <property type="entry name" value="RNaseH_domain"/>
</dbReference>
<dbReference type="CDD" id="cd06222">
    <property type="entry name" value="RNase_H_like"/>
    <property type="match status" value="1"/>
</dbReference>
<evidence type="ECO:0000313" key="4">
    <source>
        <dbReference type="Proteomes" id="UP000554482"/>
    </source>
</evidence>
<organism evidence="3 4">
    <name type="scientific">Thalictrum thalictroides</name>
    <name type="common">Rue-anemone</name>
    <name type="synonym">Anemone thalictroides</name>
    <dbReference type="NCBI Taxonomy" id="46969"/>
    <lineage>
        <taxon>Eukaryota</taxon>
        <taxon>Viridiplantae</taxon>
        <taxon>Streptophyta</taxon>
        <taxon>Embryophyta</taxon>
        <taxon>Tracheophyta</taxon>
        <taxon>Spermatophyta</taxon>
        <taxon>Magnoliopsida</taxon>
        <taxon>Ranunculales</taxon>
        <taxon>Ranunculaceae</taxon>
        <taxon>Thalictroideae</taxon>
        <taxon>Thalictrum</taxon>
    </lineage>
</organism>
<dbReference type="Pfam" id="PF13456">
    <property type="entry name" value="RVT_3"/>
    <property type="match status" value="1"/>
</dbReference>
<dbReference type="Pfam" id="PF13966">
    <property type="entry name" value="zf-RVT"/>
    <property type="match status" value="1"/>
</dbReference>
<feature type="domain" description="RNase H type-1" evidence="1">
    <location>
        <begin position="219"/>
        <end position="335"/>
    </location>
</feature>
<dbReference type="InterPro" id="IPR012337">
    <property type="entry name" value="RNaseH-like_sf"/>
</dbReference>
<sequence length="368" mass="41361">MVWSSNAKGNFCSAEAFDAIRKKGTTVWWHKHVWATATHPRISGIAWKLIHNRVPVDTTLQKRGIQLASMCCLCGKEVESLNHLLWHCNRAKDLWSWLCHLFGCNYDFEDLEQAFAKGNNFSSLIKDLWNVGVLAIMAEIWKGRNKRLFEEISFDAYSCSYKVRWWLRAAGKLSKGTPRIHSTDGAILRKLGVNASIPAAPRIRPCKWIPPDFGFIKLNCDGAAKGNPGPAGVGVVYRDDHGNVIGALSMGMGATTSFCAECEAIMQGVEWALRNNWTMLWVETDSVAACHSFGKNQVPWHMITRWNLAIKGLQRLIISSTWREVNFAADCMANHGVSLPSGCIQAFVGRPSLLNKVEDPHYVYYRFD</sequence>
<proteinExistence type="predicted"/>
<keyword evidence="4" id="KW-1185">Reference proteome</keyword>